<dbReference type="InterPro" id="IPR050251">
    <property type="entry name" value="HpcH-HpaI_aldolase"/>
</dbReference>
<dbReference type="InterPro" id="IPR040442">
    <property type="entry name" value="Pyrv_kinase-like_dom_sf"/>
</dbReference>
<sequence>MVIEMRKSRVLRKLRNGEIALSTKINLTDPVSVELAGLAGFDCVWLDMEHIPCDWNDICNMIRTAKIYDMDTIVRVAKGSYSDIIRPFEADATGIIYPHLMSFEEAKRVVYFTKFYPVGRRPIDGGNADAKYCQIEIKDYIKQANQERFVMVQVEDPEILPDLENIAQLKGIDIIFFGPGDFSQGIGDPGNFENPQITRTRAKIGEVCKKYNKFCSTTANPSLIKEYKKMGYNLLNVGADVIGLGIYWNDLMKQAKKVLK</sequence>
<dbReference type="AlphaFoldDB" id="A0A1V6C3Y5"/>
<comment type="similarity">
    <text evidence="1">Belongs to the HpcH/HpaI aldolase family.</text>
</comment>
<dbReference type="Pfam" id="PF03328">
    <property type="entry name" value="HpcH_HpaI"/>
    <property type="match status" value="1"/>
</dbReference>
<dbReference type="Proteomes" id="UP000485562">
    <property type="component" value="Unassembled WGS sequence"/>
</dbReference>
<dbReference type="EC" id="4.1.2.53" evidence="5"/>
<protein>
    <submittedName>
        <fullName evidence="5">2-keto-3-deoxy-L-rhamnonate aldolase</fullName>
        <ecNumber evidence="5">4.1.2.53</ecNumber>
    </submittedName>
</protein>
<dbReference type="InterPro" id="IPR015813">
    <property type="entry name" value="Pyrv/PenolPyrv_kinase-like_dom"/>
</dbReference>
<evidence type="ECO:0000313" key="5">
    <source>
        <dbReference type="EMBL" id="OQB71617.1"/>
    </source>
</evidence>
<reference evidence="5" key="1">
    <citation type="submission" date="2017-02" db="EMBL/GenBank/DDBJ databases">
        <title>Delving into the versatile metabolic prowess of the omnipresent phylum Bacteroidetes.</title>
        <authorList>
            <person name="Nobu M.K."/>
            <person name="Mei R."/>
            <person name="Narihiro T."/>
            <person name="Kuroda K."/>
            <person name="Liu W.-T."/>
        </authorList>
    </citation>
    <scope>NUCLEOTIDE SEQUENCE</scope>
    <source>
        <strain evidence="5">ADurb.Bin131</strain>
    </source>
</reference>
<dbReference type="Gene3D" id="3.20.20.60">
    <property type="entry name" value="Phosphoenolpyruvate-binding domains"/>
    <property type="match status" value="1"/>
</dbReference>
<keyword evidence="3 5" id="KW-0456">Lyase</keyword>
<dbReference type="SUPFAM" id="SSF51621">
    <property type="entry name" value="Phosphoenolpyruvate/pyruvate domain"/>
    <property type="match status" value="1"/>
</dbReference>
<evidence type="ECO:0000256" key="2">
    <source>
        <dbReference type="ARBA" id="ARBA00022723"/>
    </source>
</evidence>
<accession>A0A1V6C3Y5</accession>
<dbReference type="GO" id="GO:0106099">
    <property type="term" value="F:2-keto-3-deoxy-L-rhamnonate aldolase activity"/>
    <property type="evidence" value="ECO:0007669"/>
    <property type="project" value="UniProtKB-EC"/>
</dbReference>
<gene>
    <name evidence="5" type="primary">rhmA</name>
    <name evidence="5" type="ORF">BWX89_01800</name>
</gene>
<evidence type="ECO:0000256" key="1">
    <source>
        <dbReference type="ARBA" id="ARBA00005568"/>
    </source>
</evidence>
<dbReference type="PANTHER" id="PTHR30502:SF0">
    <property type="entry name" value="PHOSPHOENOLPYRUVATE CARBOXYLASE FAMILY PROTEIN"/>
    <property type="match status" value="1"/>
</dbReference>
<evidence type="ECO:0000259" key="4">
    <source>
        <dbReference type="Pfam" id="PF03328"/>
    </source>
</evidence>
<name>A0A1V6C3Y5_UNCT6</name>
<feature type="domain" description="HpcH/HpaI aldolase/citrate lyase" evidence="4">
    <location>
        <begin position="26"/>
        <end position="241"/>
    </location>
</feature>
<organism evidence="5">
    <name type="scientific">candidate division TA06 bacterium ADurb.Bin131</name>
    <dbReference type="NCBI Taxonomy" id="1852827"/>
    <lineage>
        <taxon>Bacteria</taxon>
        <taxon>Bacteria division TA06</taxon>
    </lineage>
</organism>
<keyword evidence="2" id="KW-0479">Metal-binding</keyword>
<dbReference type="InterPro" id="IPR005000">
    <property type="entry name" value="Aldolase/citrate-lyase_domain"/>
</dbReference>
<dbReference type="PANTHER" id="PTHR30502">
    <property type="entry name" value="2-KETO-3-DEOXY-L-RHAMNONATE ALDOLASE"/>
    <property type="match status" value="1"/>
</dbReference>
<evidence type="ECO:0000256" key="3">
    <source>
        <dbReference type="ARBA" id="ARBA00023239"/>
    </source>
</evidence>
<dbReference type="GO" id="GO:0046872">
    <property type="term" value="F:metal ion binding"/>
    <property type="evidence" value="ECO:0007669"/>
    <property type="project" value="UniProtKB-KW"/>
</dbReference>
<comment type="caution">
    <text evidence="5">The sequence shown here is derived from an EMBL/GenBank/DDBJ whole genome shotgun (WGS) entry which is preliminary data.</text>
</comment>
<dbReference type="EMBL" id="MWDQ01000153">
    <property type="protein sequence ID" value="OQB71617.1"/>
    <property type="molecule type" value="Genomic_DNA"/>
</dbReference>
<dbReference type="GO" id="GO:0005737">
    <property type="term" value="C:cytoplasm"/>
    <property type="evidence" value="ECO:0007669"/>
    <property type="project" value="TreeGrafter"/>
</dbReference>
<proteinExistence type="inferred from homology"/>